<gene>
    <name evidence="3" type="ORF">HED64_04800</name>
</gene>
<feature type="transmembrane region" description="Helical" evidence="2">
    <location>
        <begin position="140"/>
        <end position="158"/>
    </location>
</feature>
<feature type="transmembrane region" description="Helical" evidence="2">
    <location>
        <begin position="352"/>
        <end position="372"/>
    </location>
</feature>
<dbReference type="RefSeq" id="WP_168150909.1">
    <property type="nucleotide sequence ID" value="NZ_JAAWVT010000001.1"/>
</dbReference>
<feature type="compositionally biased region" description="Basic and acidic residues" evidence="1">
    <location>
        <begin position="15"/>
        <end position="25"/>
    </location>
</feature>
<feature type="transmembrane region" description="Helical" evidence="2">
    <location>
        <begin position="289"/>
        <end position="309"/>
    </location>
</feature>
<name>A0ABX1G1D0_9MICC</name>
<keyword evidence="4" id="KW-1185">Reference proteome</keyword>
<evidence type="ECO:0000256" key="1">
    <source>
        <dbReference type="SAM" id="MobiDB-lite"/>
    </source>
</evidence>
<feature type="transmembrane region" description="Helical" evidence="2">
    <location>
        <begin position="165"/>
        <end position="189"/>
    </location>
</feature>
<reference evidence="3 4" key="1">
    <citation type="submission" date="2020-04" db="EMBL/GenBank/DDBJ databases">
        <title>Paeniglutamicibacter sp. ANT13_2, a novel actinomycete isolated from sediment in Antarctica.</title>
        <authorList>
            <person name="Sakdapetsiri C."/>
            <person name="Pinyakong O."/>
        </authorList>
    </citation>
    <scope>NUCLEOTIDE SEQUENCE [LARGE SCALE GENOMIC DNA]</scope>
    <source>
        <strain evidence="3 4">ANT13_2</strain>
    </source>
</reference>
<dbReference type="InterPro" id="IPR004679">
    <property type="entry name" value="2-OHcarboxylate_transport"/>
</dbReference>
<feature type="region of interest" description="Disordered" evidence="1">
    <location>
        <begin position="1"/>
        <end position="25"/>
    </location>
</feature>
<feature type="compositionally biased region" description="Polar residues" evidence="1">
    <location>
        <begin position="1"/>
        <end position="12"/>
    </location>
</feature>
<feature type="transmembrane region" description="Helical" evidence="2">
    <location>
        <begin position="45"/>
        <end position="67"/>
    </location>
</feature>
<feature type="transmembrane region" description="Helical" evidence="2">
    <location>
        <begin position="451"/>
        <end position="470"/>
    </location>
</feature>
<accession>A0ABX1G1D0</accession>
<feature type="transmembrane region" description="Helical" evidence="2">
    <location>
        <begin position="73"/>
        <end position="94"/>
    </location>
</feature>
<dbReference type="EMBL" id="JAAWVT010000001">
    <property type="protein sequence ID" value="NKG20032.1"/>
    <property type="molecule type" value="Genomic_DNA"/>
</dbReference>
<sequence length="471" mass="49417">MSQIENSASTLAAQHPEEPGVQRRVEPSVGKLRGTHFPGPRGPRIASLPAALFLVLALMVFIAALTGKLPDSMLSGFTVTILLGGLLIWIGNLFPVVRDYGLPTVLCTFIPATLMSFNLLPANLVEVVENFVKGHGFLDFFVITIIAGSILGMPRALLLKAGPRFAVPLVGCLVATFVLIGLLGAATGFGFMEGILFIAAPIMAGGLGVGALPMSEMYASRTGLDSSTFMGDLMSAVVVANIVCIIIAGIYNGLGKSRKQFFVGFNGHGELMRIKGKKSELSLPPKNEASSFIALGKGLLFAGALFIFGQLVGSFLEVLHPYAWTIIAAAAVKIFGWLPKDIEESTADWGDMVGATMVPALLVGVSISYIDMGEVVTSLSNPKFIVLTVATVLIATLTSGFLGWLMKFNFVEASITPGLVMADTGGSGDVAVLSAANRMHLMPFAALTNRLGGALVLFVTSLLVPLLAIAS</sequence>
<dbReference type="PANTHER" id="PTHR40033">
    <property type="entry name" value="NA(+)-MALATE SYMPORTER"/>
    <property type="match status" value="1"/>
</dbReference>
<keyword evidence="2" id="KW-0812">Transmembrane</keyword>
<evidence type="ECO:0000313" key="3">
    <source>
        <dbReference type="EMBL" id="NKG20032.1"/>
    </source>
</evidence>
<dbReference type="Proteomes" id="UP000746595">
    <property type="component" value="Unassembled WGS sequence"/>
</dbReference>
<keyword evidence="2" id="KW-0472">Membrane</keyword>
<feature type="transmembrane region" description="Helical" evidence="2">
    <location>
        <begin position="384"/>
        <end position="406"/>
    </location>
</feature>
<feature type="transmembrane region" description="Helical" evidence="2">
    <location>
        <begin position="101"/>
        <end position="120"/>
    </location>
</feature>
<dbReference type="PIRSF" id="PIRSF005348">
    <property type="entry name" value="YxkH"/>
    <property type="match status" value="1"/>
</dbReference>
<dbReference type="Pfam" id="PF03390">
    <property type="entry name" value="2HCT"/>
    <property type="match status" value="1"/>
</dbReference>
<comment type="caution">
    <text evidence="3">The sequence shown here is derived from an EMBL/GenBank/DDBJ whole genome shotgun (WGS) entry which is preliminary data.</text>
</comment>
<feature type="transmembrane region" description="Helical" evidence="2">
    <location>
        <begin position="321"/>
        <end position="340"/>
    </location>
</feature>
<feature type="transmembrane region" description="Helical" evidence="2">
    <location>
        <begin position="233"/>
        <end position="254"/>
    </location>
</feature>
<keyword evidence="2" id="KW-1133">Transmembrane helix</keyword>
<dbReference type="PANTHER" id="PTHR40033:SF1">
    <property type="entry name" value="CITRATE-SODIUM SYMPORTER"/>
    <property type="match status" value="1"/>
</dbReference>
<evidence type="ECO:0000256" key="2">
    <source>
        <dbReference type="SAM" id="Phobius"/>
    </source>
</evidence>
<proteinExistence type="predicted"/>
<organism evidence="3 4">
    <name type="scientific">Paeniglutamicibacter terrestris</name>
    <dbReference type="NCBI Taxonomy" id="2723403"/>
    <lineage>
        <taxon>Bacteria</taxon>
        <taxon>Bacillati</taxon>
        <taxon>Actinomycetota</taxon>
        <taxon>Actinomycetes</taxon>
        <taxon>Micrococcales</taxon>
        <taxon>Micrococcaceae</taxon>
        <taxon>Paeniglutamicibacter</taxon>
    </lineage>
</organism>
<protein>
    <submittedName>
        <fullName evidence="3">2-hydroxycarboxylate transporter family protein</fullName>
    </submittedName>
</protein>
<feature type="transmembrane region" description="Helical" evidence="2">
    <location>
        <begin position="195"/>
        <end position="212"/>
    </location>
</feature>
<evidence type="ECO:0000313" key="4">
    <source>
        <dbReference type="Proteomes" id="UP000746595"/>
    </source>
</evidence>